<feature type="transmembrane region" description="Helical" evidence="5">
    <location>
        <begin position="455"/>
        <end position="473"/>
    </location>
</feature>
<evidence type="ECO:0000256" key="4">
    <source>
        <dbReference type="ARBA" id="ARBA00023136"/>
    </source>
</evidence>
<dbReference type="InterPro" id="IPR050382">
    <property type="entry name" value="MFS_Na/Anion_cotransporter"/>
</dbReference>
<dbReference type="Gene3D" id="1.20.1250.20">
    <property type="entry name" value="MFS general substrate transporter like domains"/>
    <property type="match status" value="2"/>
</dbReference>
<dbReference type="PROSITE" id="PS50850">
    <property type="entry name" value="MFS"/>
    <property type="match status" value="1"/>
</dbReference>
<feature type="domain" description="Major facilitator superfamily (MFS) profile" evidence="6">
    <location>
        <begin position="49"/>
        <end position="478"/>
    </location>
</feature>
<evidence type="ECO:0000256" key="3">
    <source>
        <dbReference type="ARBA" id="ARBA00022989"/>
    </source>
</evidence>
<keyword evidence="7" id="KW-1185">Reference proteome</keyword>
<evidence type="ECO:0000313" key="7">
    <source>
        <dbReference type="Proteomes" id="UP000694941"/>
    </source>
</evidence>
<feature type="transmembrane region" description="Helical" evidence="5">
    <location>
        <begin position="361"/>
        <end position="380"/>
    </location>
</feature>
<dbReference type="CDD" id="cd17318">
    <property type="entry name" value="MFS_SLC17"/>
    <property type="match status" value="1"/>
</dbReference>
<keyword evidence="2 5" id="KW-0812">Transmembrane</keyword>
<keyword evidence="3 5" id="KW-1133">Transmembrane helix</keyword>
<feature type="transmembrane region" description="Helical" evidence="5">
    <location>
        <begin position="186"/>
        <end position="208"/>
    </location>
</feature>
<evidence type="ECO:0000256" key="1">
    <source>
        <dbReference type="ARBA" id="ARBA00004141"/>
    </source>
</evidence>
<name>A0ABM1C2L3_LIMPO</name>
<sequence>MDNELSNDMRVVLKQKKPLCNWIPARYALTFLSFSGIFIVYALRANLSVTLVAMLNNTALETNETILEECPVIHPLNDSSYQYEKDGEFVWDENIQGLILGAFFYGYCITQLPGGVLADRFNAKWIFGGGIFVTAVLSLLTPVAARHSVEAFIVVRVLEGLGEGVTFPSLFSLLSHWTPIQERSTLTGITGSGANLGMVITLPVSALLCEYGFDGGWPSVFYVFGFCGVIWFLFWSLLVTNTPESHPRISEEELIYIQQNRHAISSSSSHQKQAIPWRAILTSRPVWAVALTKCCASWGFYTLFTELPNYFNSVLHSPIKRNGFENSAMYLAQTISVVIFGVAADCIRARSQLKITHIRKLFETTGLLLTGLCLIAVPLLRCNHVGILSVLILSMVFLAITTGGDTPVPLDLAPAYAGAVMGIVNTVTNCSGIFAPMVAGALTEHAETVEHWGTVFYLSGGICVVGAFIFLLFGSSDLQPWAVPLDIADDTQPIVSEENNENLPKV</sequence>
<feature type="transmembrane region" description="Helical" evidence="5">
    <location>
        <begin position="330"/>
        <end position="349"/>
    </location>
</feature>
<organism evidence="7 8">
    <name type="scientific">Limulus polyphemus</name>
    <name type="common">Atlantic horseshoe crab</name>
    <dbReference type="NCBI Taxonomy" id="6850"/>
    <lineage>
        <taxon>Eukaryota</taxon>
        <taxon>Metazoa</taxon>
        <taxon>Ecdysozoa</taxon>
        <taxon>Arthropoda</taxon>
        <taxon>Chelicerata</taxon>
        <taxon>Merostomata</taxon>
        <taxon>Xiphosura</taxon>
        <taxon>Limulidae</taxon>
        <taxon>Limulus</taxon>
    </lineage>
</organism>
<proteinExistence type="predicted"/>
<dbReference type="GeneID" id="106477042"/>
<feature type="transmembrane region" description="Helical" evidence="5">
    <location>
        <begin position="151"/>
        <end position="174"/>
    </location>
</feature>
<comment type="subcellular location">
    <subcellularLocation>
        <location evidence="1">Membrane</location>
        <topology evidence="1">Multi-pass membrane protein</topology>
    </subcellularLocation>
</comment>
<feature type="transmembrane region" description="Helical" evidence="5">
    <location>
        <begin position="125"/>
        <end position="145"/>
    </location>
</feature>
<protein>
    <submittedName>
        <fullName evidence="8">Sialin-like isoform X1</fullName>
    </submittedName>
</protein>
<feature type="transmembrane region" description="Helical" evidence="5">
    <location>
        <begin position="415"/>
        <end position="435"/>
    </location>
</feature>
<accession>A0ABM1C2L3</accession>
<evidence type="ECO:0000313" key="8">
    <source>
        <dbReference type="RefSeq" id="XP_013793103.1"/>
    </source>
</evidence>
<evidence type="ECO:0000256" key="5">
    <source>
        <dbReference type="SAM" id="Phobius"/>
    </source>
</evidence>
<dbReference type="RefSeq" id="XP_013793103.1">
    <property type="nucleotide sequence ID" value="XM_013937649.2"/>
</dbReference>
<dbReference type="InterPro" id="IPR020846">
    <property type="entry name" value="MFS_dom"/>
</dbReference>
<evidence type="ECO:0000259" key="6">
    <source>
        <dbReference type="PROSITE" id="PS50850"/>
    </source>
</evidence>
<dbReference type="PANTHER" id="PTHR11662">
    <property type="entry name" value="SOLUTE CARRIER FAMILY 17"/>
    <property type="match status" value="1"/>
</dbReference>
<evidence type="ECO:0000256" key="2">
    <source>
        <dbReference type="ARBA" id="ARBA00022692"/>
    </source>
</evidence>
<dbReference type="InterPro" id="IPR011701">
    <property type="entry name" value="MFS"/>
</dbReference>
<keyword evidence="4 5" id="KW-0472">Membrane</keyword>
<dbReference type="Proteomes" id="UP000694941">
    <property type="component" value="Unplaced"/>
</dbReference>
<dbReference type="Pfam" id="PF07690">
    <property type="entry name" value="MFS_1"/>
    <property type="match status" value="1"/>
</dbReference>
<feature type="transmembrane region" description="Helical" evidence="5">
    <location>
        <begin position="95"/>
        <end position="118"/>
    </location>
</feature>
<dbReference type="InterPro" id="IPR036259">
    <property type="entry name" value="MFS_trans_sf"/>
</dbReference>
<feature type="transmembrane region" description="Helical" evidence="5">
    <location>
        <begin position="386"/>
        <end position="403"/>
    </location>
</feature>
<reference evidence="8" key="1">
    <citation type="submission" date="2025-08" db="UniProtKB">
        <authorList>
            <consortium name="RefSeq"/>
        </authorList>
    </citation>
    <scope>IDENTIFICATION</scope>
    <source>
        <tissue evidence="8">Muscle</tissue>
    </source>
</reference>
<feature type="transmembrane region" description="Helical" evidence="5">
    <location>
        <begin position="220"/>
        <end position="239"/>
    </location>
</feature>
<dbReference type="PANTHER" id="PTHR11662:SF399">
    <property type="entry name" value="FI19708P1-RELATED"/>
    <property type="match status" value="1"/>
</dbReference>
<feature type="transmembrane region" description="Helical" evidence="5">
    <location>
        <begin position="21"/>
        <end position="43"/>
    </location>
</feature>
<dbReference type="SUPFAM" id="SSF103473">
    <property type="entry name" value="MFS general substrate transporter"/>
    <property type="match status" value="1"/>
</dbReference>
<gene>
    <name evidence="8" type="primary">LOC106477042</name>
</gene>